<dbReference type="InterPro" id="IPR057136">
    <property type="entry name" value="At2g35280_TPR_dom"/>
</dbReference>
<dbReference type="Pfam" id="PF23310">
    <property type="entry name" value="TPR_27"/>
    <property type="match status" value="1"/>
</dbReference>
<evidence type="ECO:0000313" key="3">
    <source>
        <dbReference type="Proteomes" id="UP000235145"/>
    </source>
</evidence>
<dbReference type="Proteomes" id="UP000235145">
    <property type="component" value="Unassembled WGS sequence"/>
</dbReference>
<feature type="domain" description="At2g35280-like TPR" evidence="1">
    <location>
        <begin position="135"/>
        <end position="222"/>
    </location>
</feature>
<dbReference type="AlphaFoldDB" id="A0A9R1V4P9"/>
<gene>
    <name evidence="2" type="ORF">LSAT_V11C700374310</name>
</gene>
<dbReference type="EMBL" id="NBSK02000007">
    <property type="protein sequence ID" value="KAJ0198218.1"/>
    <property type="molecule type" value="Genomic_DNA"/>
</dbReference>
<protein>
    <recommendedName>
        <fullName evidence="1">At2g35280-like TPR domain-containing protein</fullName>
    </recommendedName>
</protein>
<evidence type="ECO:0000313" key="2">
    <source>
        <dbReference type="EMBL" id="KAJ0198218.1"/>
    </source>
</evidence>
<reference evidence="2 3" key="1">
    <citation type="journal article" date="2017" name="Nat. Commun.">
        <title>Genome assembly with in vitro proximity ligation data and whole-genome triplication in lettuce.</title>
        <authorList>
            <person name="Reyes-Chin-Wo S."/>
            <person name="Wang Z."/>
            <person name="Yang X."/>
            <person name="Kozik A."/>
            <person name="Arikit S."/>
            <person name="Song C."/>
            <person name="Xia L."/>
            <person name="Froenicke L."/>
            <person name="Lavelle D.O."/>
            <person name="Truco M.J."/>
            <person name="Xia R."/>
            <person name="Zhu S."/>
            <person name="Xu C."/>
            <person name="Xu H."/>
            <person name="Xu X."/>
            <person name="Cox K."/>
            <person name="Korf I."/>
            <person name="Meyers B.C."/>
            <person name="Michelmore R.W."/>
        </authorList>
    </citation>
    <scope>NUCLEOTIDE SEQUENCE [LARGE SCALE GENOMIC DNA]</scope>
    <source>
        <strain evidence="3">cv. Salinas</strain>
        <tissue evidence="2">Seedlings</tissue>
    </source>
</reference>
<accession>A0A9R1V4P9</accession>
<sequence length="319" mass="36030">MGYCSCREDGSVDAGFEVVVVDIGVDDVVGGVGVDDGLDDIGVEVLVIDVSIKDCIVPVTKVLDVFSKGEVEVVSDVEFRAFDGRCYRCFGCGCWYWEVDFFIFCKLFRDSITSDAIYKIIDTNRLRFRPLSIQQYEVISKCKKLNNPHILFNDGMAKYFTVGEELAGKQLLQDAVDHGQLDAIFIRGMMLMAEGIERKQEALIVLNNAYVNTRRSWNLRHTCNKVQNHLARRSKQIKFHGLHRSCAKHPYLVVCGMDVLLSLLGCLTLVWRVDDSNTNFREGACSYREMVIDTMAPDLNNIDPEEEPNALDKKNSLIC</sequence>
<evidence type="ECO:0000259" key="1">
    <source>
        <dbReference type="Pfam" id="PF23310"/>
    </source>
</evidence>
<name>A0A9R1V4P9_LACSA</name>
<organism evidence="2 3">
    <name type="scientific">Lactuca sativa</name>
    <name type="common">Garden lettuce</name>
    <dbReference type="NCBI Taxonomy" id="4236"/>
    <lineage>
        <taxon>Eukaryota</taxon>
        <taxon>Viridiplantae</taxon>
        <taxon>Streptophyta</taxon>
        <taxon>Embryophyta</taxon>
        <taxon>Tracheophyta</taxon>
        <taxon>Spermatophyta</taxon>
        <taxon>Magnoliopsida</taxon>
        <taxon>eudicotyledons</taxon>
        <taxon>Gunneridae</taxon>
        <taxon>Pentapetalae</taxon>
        <taxon>asterids</taxon>
        <taxon>campanulids</taxon>
        <taxon>Asterales</taxon>
        <taxon>Asteraceae</taxon>
        <taxon>Cichorioideae</taxon>
        <taxon>Cichorieae</taxon>
        <taxon>Lactucinae</taxon>
        <taxon>Lactuca</taxon>
    </lineage>
</organism>
<proteinExistence type="predicted"/>
<keyword evidence="3" id="KW-1185">Reference proteome</keyword>
<comment type="caution">
    <text evidence="2">The sequence shown here is derived from an EMBL/GenBank/DDBJ whole genome shotgun (WGS) entry which is preliminary data.</text>
</comment>